<sequence>MHRARIPDCSKVKTGFKNWFFSTEVLVDKVRGCLMGAIISVTLGEICAYRFLRQDVTAGHLPPYMTDLFIVLLAVLETIVAPFIGWVGQNRRRIMLAVACFVTAVFTFLWFALPKVHVGSEGVEFCKINNTSPDIGSGSNIPLRLPIIILTFIFFGVTRLIVFSHGTAYIDEHAPSKMTLHFGILTTFRMLAFVVGYTMLTEFLETNMTVQILLIAIGLSINSLQVIMNMPREAPKTEELAPIPRDDRRFFSSMGRIFSNTLVTSQMVAMALTASAIWGFAYHQEAFIEAKYNLHLERNLAVKYAEILRLHIVVFVAVFLGVIFGPPMMQKIEKKDLLSITIKAYALMILAYFASGALPCTTGKVAGLQEMSYMQPQCSQTCGCDIERPEILPVCVADQMITYMSPCHAGCSGVERINGIQVYTNCTCAPLTGRAIRGSCSDYSCRGIFGLHELLYTVMLSGSALAIQAHGMVMLRSVDNRDKSVLVGLISSAVALFAFCCGHLLFLGISARTCNWYENGRCQLQNKMFPFVTGAVCAAIILFSLLITITTVVFMNKAAKRDKSEPPVEQEAGPANNIGM</sequence>
<dbReference type="PROSITE" id="PS51465">
    <property type="entry name" value="KAZAL_2"/>
    <property type="match status" value="1"/>
</dbReference>
<comment type="subcellular location">
    <subcellularLocation>
        <location evidence="1">Cell membrane</location>
        <topology evidence="1">Multi-pass membrane protein</topology>
    </subcellularLocation>
</comment>
<evidence type="ECO:0000256" key="7">
    <source>
        <dbReference type="ARBA" id="ARBA00023157"/>
    </source>
</evidence>
<evidence type="ECO:0000256" key="6">
    <source>
        <dbReference type="ARBA" id="ARBA00023136"/>
    </source>
</evidence>
<dbReference type="PANTHER" id="PTHR11388">
    <property type="entry name" value="ORGANIC ANION TRANSPORTER"/>
    <property type="match status" value="1"/>
</dbReference>
<evidence type="ECO:0000259" key="9">
    <source>
        <dbReference type="PROSITE" id="PS51465"/>
    </source>
</evidence>
<dbReference type="GO" id="GO:0005886">
    <property type="term" value="C:plasma membrane"/>
    <property type="evidence" value="ECO:0007669"/>
    <property type="project" value="UniProtKB-SubCell"/>
</dbReference>
<dbReference type="InterPro" id="IPR036259">
    <property type="entry name" value="MFS_trans_sf"/>
</dbReference>
<keyword evidence="5 8" id="KW-1133">Transmembrane helix</keyword>
<feature type="transmembrane region" description="Helical" evidence="8">
    <location>
        <begin position="454"/>
        <end position="473"/>
    </location>
</feature>
<reference evidence="10 11" key="1">
    <citation type="submission" date="2023-11" db="EMBL/GenBank/DDBJ databases">
        <authorList>
            <person name="Hedman E."/>
            <person name="Englund M."/>
            <person name="Stromberg M."/>
            <person name="Nyberg Akerstrom W."/>
            <person name="Nylinder S."/>
            <person name="Jareborg N."/>
            <person name="Kallberg Y."/>
            <person name="Kronander E."/>
        </authorList>
    </citation>
    <scope>NUCLEOTIDE SEQUENCE [LARGE SCALE GENOMIC DNA]</scope>
</reference>
<evidence type="ECO:0000256" key="8">
    <source>
        <dbReference type="SAM" id="Phobius"/>
    </source>
</evidence>
<dbReference type="InterPro" id="IPR002350">
    <property type="entry name" value="Kazal_dom"/>
</dbReference>
<organism evidence="10 11">
    <name type="scientific">Parnassius mnemosyne</name>
    <name type="common">clouded apollo</name>
    <dbReference type="NCBI Taxonomy" id="213953"/>
    <lineage>
        <taxon>Eukaryota</taxon>
        <taxon>Metazoa</taxon>
        <taxon>Ecdysozoa</taxon>
        <taxon>Arthropoda</taxon>
        <taxon>Hexapoda</taxon>
        <taxon>Insecta</taxon>
        <taxon>Pterygota</taxon>
        <taxon>Neoptera</taxon>
        <taxon>Endopterygota</taxon>
        <taxon>Lepidoptera</taxon>
        <taxon>Glossata</taxon>
        <taxon>Ditrysia</taxon>
        <taxon>Papilionoidea</taxon>
        <taxon>Papilionidae</taxon>
        <taxon>Parnassiinae</taxon>
        <taxon>Parnassini</taxon>
        <taxon>Parnassius</taxon>
        <taxon>Driopa</taxon>
    </lineage>
</organism>
<dbReference type="Proteomes" id="UP001314205">
    <property type="component" value="Unassembled WGS sequence"/>
</dbReference>
<accession>A0AAV1LFQ1</accession>
<dbReference type="EMBL" id="CAVLGL010000089">
    <property type="protein sequence ID" value="CAK1594178.1"/>
    <property type="molecule type" value="Genomic_DNA"/>
</dbReference>
<feature type="transmembrane region" description="Helical" evidence="8">
    <location>
        <begin position="337"/>
        <end position="355"/>
    </location>
</feature>
<feature type="transmembrane region" description="Helical" evidence="8">
    <location>
        <begin position="94"/>
        <end position="113"/>
    </location>
</feature>
<keyword evidence="3" id="KW-1003">Cell membrane</keyword>
<evidence type="ECO:0000256" key="2">
    <source>
        <dbReference type="ARBA" id="ARBA00009657"/>
    </source>
</evidence>
<dbReference type="SUPFAM" id="SSF103473">
    <property type="entry name" value="MFS general substrate transporter"/>
    <property type="match status" value="1"/>
</dbReference>
<dbReference type="PANTHER" id="PTHR11388:SF158">
    <property type="entry name" value="ORGANIC ANION TRANSPORTING POLYPEPTIDE 33EB"/>
    <property type="match status" value="1"/>
</dbReference>
<evidence type="ECO:0000313" key="11">
    <source>
        <dbReference type="Proteomes" id="UP001314205"/>
    </source>
</evidence>
<gene>
    <name evidence="10" type="ORF">PARMNEM_LOCUS13857</name>
</gene>
<dbReference type="Gene3D" id="1.20.1250.20">
    <property type="entry name" value="MFS general substrate transporter like domains"/>
    <property type="match status" value="1"/>
</dbReference>
<comment type="caution">
    <text evidence="10">The sequence shown here is derived from an EMBL/GenBank/DDBJ whole genome shotgun (WGS) entry which is preliminary data.</text>
</comment>
<evidence type="ECO:0000256" key="5">
    <source>
        <dbReference type="ARBA" id="ARBA00022989"/>
    </source>
</evidence>
<feature type="transmembrane region" description="Helical" evidence="8">
    <location>
        <begin position="529"/>
        <end position="554"/>
    </location>
</feature>
<evidence type="ECO:0000313" key="10">
    <source>
        <dbReference type="EMBL" id="CAK1594178.1"/>
    </source>
</evidence>
<feature type="transmembrane region" description="Helical" evidence="8">
    <location>
        <begin position="301"/>
        <end position="325"/>
    </location>
</feature>
<feature type="transmembrane region" description="Helical" evidence="8">
    <location>
        <begin position="212"/>
        <end position="230"/>
    </location>
</feature>
<comment type="similarity">
    <text evidence="2">Belongs to the organo anion transporter (TC 2.A.60) family.</text>
</comment>
<dbReference type="AlphaFoldDB" id="A0AAV1LFQ1"/>
<feature type="domain" description="Kazal-like" evidence="9">
    <location>
        <begin position="372"/>
        <end position="427"/>
    </location>
</feature>
<dbReference type="GO" id="GO:0055085">
    <property type="term" value="P:transmembrane transport"/>
    <property type="evidence" value="ECO:0007669"/>
    <property type="project" value="InterPro"/>
</dbReference>
<dbReference type="Pfam" id="PF07648">
    <property type="entry name" value="Kazal_2"/>
    <property type="match status" value="1"/>
</dbReference>
<proteinExistence type="inferred from homology"/>
<feature type="transmembrane region" description="Helical" evidence="8">
    <location>
        <begin position="182"/>
        <end position="200"/>
    </location>
</feature>
<name>A0AAV1LFQ1_9NEOP</name>
<feature type="transmembrane region" description="Helical" evidence="8">
    <location>
        <begin position="485"/>
        <end position="509"/>
    </location>
</feature>
<feature type="transmembrane region" description="Helical" evidence="8">
    <location>
        <begin position="32"/>
        <end position="52"/>
    </location>
</feature>
<evidence type="ECO:0000256" key="1">
    <source>
        <dbReference type="ARBA" id="ARBA00004651"/>
    </source>
</evidence>
<dbReference type="InterPro" id="IPR004156">
    <property type="entry name" value="OATP"/>
</dbReference>
<keyword evidence="11" id="KW-1185">Reference proteome</keyword>
<keyword evidence="7" id="KW-1015">Disulfide bond</keyword>
<feature type="transmembrane region" description="Helical" evidence="8">
    <location>
        <begin position="147"/>
        <end position="170"/>
    </location>
</feature>
<protein>
    <recommendedName>
        <fullName evidence="9">Kazal-like domain-containing protein</fullName>
    </recommendedName>
</protein>
<feature type="transmembrane region" description="Helical" evidence="8">
    <location>
        <begin position="64"/>
        <end position="87"/>
    </location>
</feature>
<keyword evidence="6 8" id="KW-0472">Membrane</keyword>
<keyword evidence="4 8" id="KW-0812">Transmembrane</keyword>
<evidence type="ECO:0000256" key="3">
    <source>
        <dbReference type="ARBA" id="ARBA00022475"/>
    </source>
</evidence>
<evidence type="ECO:0000256" key="4">
    <source>
        <dbReference type="ARBA" id="ARBA00022692"/>
    </source>
</evidence>
<dbReference type="Pfam" id="PF03137">
    <property type="entry name" value="OATP"/>
    <property type="match status" value="2"/>
</dbReference>